<dbReference type="EMBL" id="JACBZH010000001">
    <property type="protein sequence ID" value="NYH88362.1"/>
    <property type="molecule type" value="Genomic_DNA"/>
</dbReference>
<protein>
    <submittedName>
        <fullName evidence="2">Uncharacterized protein</fullName>
    </submittedName>
</protein>
<reference evidence="2 3" key="1">
    <citation type="submission" date="2020-07" db="EMBL/GenBank/DDBJ databases">
        <title>Sequencing the genomes of 1000 actinobacteria strains.</title>
        <authorList>
            <person name="Klenk H.-P."/>
        </authorList>
    </citation>
    <scope>NUCLEOTIDE SEQUENCE [LARGE SCALE GENOMIC DNA]</scope>
    <source>
        <strain evidence="2 3">DSM 18448</strain>
    </source>
</reference>
<evidence type="ECO:0000313" key="2">
    <source>
        <dbReference type="EMBL" id="NYH88362.1"/>
    </source>
</evidence>
<sequence>MPELRGPEPDVAEELTAGHVAEQPTPERVALVDSAIGGDHPPGARHTPLRPVAPRRSRRPPAVILDDAGTEPALDLEFLVPTARELVRGFPRG</sequence>
<dbReference type="RefSeq" id="WP_179786270.1">
    <property type="nucleotide sequence ID" value="NZ_BAAARR010000022.1"/>
</dbReference>
<proteinExistence type="predicted"/>
<evidence type="ECO:0000313" key="3">
    <source>
        <dbReference type="Proteomes" id="UP000579605"/>
    </source>
</evidence>
<gene>
    <name evidence="2" type="ORF">F4554_001000</name>
</gene>
<comment type="caution">
    <text evidence="2">The sequence shown here is derived from an EMBL/GenBank/DDBJ whole genome shotgun (WGS) entry which is preliminary data.</text>
</comment>
<evidence type="ECO:0000256" key="1">
    <source>
        <dbReference type="SAM" id="MobiDB-lite"/>
    </source>
</evidence>
<dbReference type="Proteomes" id="UP000579605">
    <property type="component" value="Unassembled WGS sequence"/>
</dbReference>
<feature type="region of interest" description="Disordered" evidence="1">
    <location>
        <begin position="1"/>
        <end position="69"/>
    </location>
</feature>
<name>A0A852Z934_9ACTN</name>
<organism evidence="2 3">
    <name type="scientific">Actinopolymorpha rutila</name>
    <dbReference type="NCBI Taxonomy" id="446787"/>
    <lineage>
        <taxon>Bacteria</taxon>
        <taxon>Bacillati</taxon>
        <taxon>Actinomycetota</taxon>
        <taxon>Actinomycetes</taxon>
        <taxon>Propionibacteriales</taxon>
        <taxon>Actinopolymorphaceae</taxon>
        <taxon>Actinopolymorpha</taxon>
    </lineage>
</organism>
<accession>A0A852Z934</accession>
<keyword evidence="3" id="KW-1185">Reference proteome</keyword>
<dbReference type="AlphaFoldDB" id="A0A852Z934"/>